<evidence type="ECO:0000256" key="1">
    <source>
        <dbReference type="ARBA" id="ARBA00022801"/>
    </source>
</evidence>
<proteinExistence type="predicted"/>
<evidence type="ECO:0000259" key="2">
    <source>
        <dbReference type="Pfam" id="PF01738"/>
    </source>
</evidence>
<dbReference type="InterPro" id="IPR050261">
    <property type="entry name" value="FrsA_esterase"/>
</dbReference>
<evidence type="ECO:0000313" key="4">
    <source>
        <dbReference type="Proteomes" id="UP001215503"/>
    </source>
</evidence>
<comment type="caution">
    <text evidence="3">The sequence shown here is derived from an EMBL/GenBank/DDBJ whole genome shotgun (WGS) entry which is preliminary data.</text>
</comment>
<dbReference type="PANTHER" id="PTHR22946:SF9">
    <property type="entry name" value="POLYKETIDE TRANSFERASE AF380"/>
    <property type="match status" value="1"/>
</dbReference>
<keyword evidence="1 3" id="KW-0378">Hydrolase</keyword>
<dbReference type="Proteomes" id="UP001215503">
    <property type="component" value="Unassembled WGS sequence"/>
</dbReference>
<gene>
    <name evidence="3" type="ORF">P2G67_04220</name>
</gene>
<dbReference type="SUPFAM" id="SSF53474">
    <property type="entry name" value="alpha/beta-Hydrolases"/>
    <property type="match status" value="1"/>
</dbReference>
<dbReference type="Pfam" id="PF01738">
    <property type="entry name" value="DLH"/>
    <property type="match status" value="1"/>
</dbReference>
<dbReference type="GO" id="GO:0016787">
    <property type="term" value="F:hydrolase activity"/>
    <property type="evidence" value="ECO:0007669"/>
    <property type="project" value="UniProtKB-KW"/>
</dbReference>
<dbReference type="EMBL" id="JARHUD010000002">
    <property type="protein sequence ID" value="MDF2095177.1"/>
    <property type="molecule type" value="Genomic_DNA"/>
</dbReference>
<dbReference type="PANTHER" id="PTHR22946">
    <property type="entry name" value="DIENELACTONE HYDROLASE DOMAIN-CONTAINING PROTEIN-RELATED"/>
    <property type="match status" value="1"/>
</dbReference>
<reference evidence="3 4" key="1">
    <citation type="submission" date="2023-03" db="EMBL/GenBank/DDBJ databases">
        <title>Fodinicurvata sp. CAU 1616 isolated from sea sendiment.</title>
        <authorList>
            <person name="Kim W."/>
        </authorList>
    </citation>
    <scope>NUCLEOTIDE SEQUENCE [LARGE SCALE GENOMIC DNA]</scope>
    <source>
        <strain evidence="3 4">CAU 1616</strain>
    </source>
</reference>
<dbReference type="InterPro" id="IPR002925">
    <property type="entry name" value="Dienelactn_hydro"/>
</dbReference>
<protein>
    <submittedName>
        <fullName evidence="3">Alpha/beta fold hydrolase</fullName>
    </submittedName>
</protein>
<accession>A0ABT5YJQ4</accession>
<evidence type="ECO:0000313" key="3">
    <source>
        <dbReference type="EMBL" id="MDF2095177.1"/>
    </source>
</evidence>
<sequence length="215" mass="23593">MFVPRDQEHPLPAVVLLHGASGVGDGYLIYAMAERLAETGLAVFAVHYFDAIKHGNRAGIGRYYLRDEVIADAIDYVSSLHFIDRNRLGLMGYSLGAFQALERANRDGRVRAVVALAGGMDGRRVSEGVESMPPTLILHGNRDGIVPVNRAMQAAQLLEAAGAPYEIEISNGVSHVPRGKVFDQWMQRAADFFHENLTVRGLISETVLLRTPGRR</sequence>
<dbReference type="InterPro" id="IPR029058">
    <property type="entry name" value="AB_hydrolase_fold"/>
</dbReference>
<dbReference type="Gene3D" id="3.40.50.1820">
    <property type="entry name" value="alpha/beta hydrolase"/>
    <property type="match status" value="1"/>
</dbReference>
<keyword evidence="4" id="KW-1185">Reference proteome</keyword>
<organism evidence="3 4">
    <name type="scientific">Aquibaculum arenosum</name>
    <dbReference type="NCBI Taxonomy" id="3032591"/>
    <lineage>
        <taxon>Bacteria</taxon>
        <taxon>Pseudomonadati</taxon>
        <taxon>Pseudomonadota</taxon>
        <taxon>Alphaproteobacteria</taxon>
        <taxon>Rhodospirillales</taxon>
        <taxon>Rhodovibrionaceae</taxon>
        <taxon>Aquibaculum</taxon>
    </lineage>
</organism>
<feature type="domain" description="Dienelactone hydrolase" evidence="2">
    <location>
        <begin position="5"/>
        <end position="175"/>
    </location>
</feature>
<name>A0ABT5YJQ4_9PROT</name>
<dbReference type="RefSeq" id="WP_275820351.1">
    <property type="nucleotide sequence ID" value="NZ_JARHUD010000002.1"/>
</dbReference>